<dbReference type="GO" id="GO:0070063">
    <property type="term" value="F:RNA polymerase binding"/>
    <property type="evidence" value="ECO:0007669"/>
    <property type="project" value="InterPro"/>
</dbReference>
<dbReference type="GO" id="GO:0003746">
    <property type="term" value="F:translation elongation factor activity"/>
    <property type="evidence" value="ECO:0007669"/>
    <property type="project" value="UniProtKB-KW"/>
</dbReference>
<dbReference type="Proteomes" id="UP000198728">
    <property type="component" value="Unassembled WGS sequence"/>
</dbReference>
<evidence type="ECO:0000256" key="6">
    <source>
        <dbReference type="ARBA" id="ARBA00024916"/>
    </source>
</evidence>
<dbReference type="SUPFAM" id="SSF54534">
    <property type="entry name" value="FKBP-like"/>
    <property type="match status" value="1"/>
</dbReference>
<keyword evidence="12" id="KW-0648">Protein biosynthesis</keyword>
<sequence>MAMLQSGKVTSPVRPDIRARCDHLTLTALLELRAFNPIPTIQPCREDMEKIPMTRAGYTALDKELKTLKTVDRPAIIKAIAEAREHGDLSENAEYHSAREKQSFVEGRIKELESFISLANVIDPSTLSGPIKFGATVTIVDEDTDEEKTYQIVGEPEADLEKGLLNIKSPIARALIGKEEGDSIEVRTPGGEKSYEVLSIKYV</sequence>
<dbReference type="InterPro" id="IPR018151">
    <property type="entry name" value="TF_GreA/GreB_CS"/>
</dbReference>
<dbReference type="NCBIfam" id="NF001261">
    <property type="entry name" value="PRK00226.1-2"/>
    <property type="match status" value="1"/>
</dbReference>
<dbReference type="Gene3D" id="3.10.50.30">
    <property type="entry name" value="Transcription elongation factor, GreA/GreB, C-terminal domain"/>
    <property type="match status" value="1"/>
</dbReference>
<evidence type="ECO:0000256" key="8">
    <source>
        <dbReference type="HAMAP-Rule" id="MF_00105"/>
    </source>
</evidence>
<evidence type="ECO:0000256" key="3">
    <source>
        <dbReference type="ARBA" id="ARBA00023015"/>
    </source>
</evidence>
<dbReference type="HAMAP" id="MF_00105">
    <property type="entry name" value="GreA_GreB"/>
    <property type="match status" value="1"/>
</dbReference>
<dbReference type="SUPFAM" id="SSF46557">
    <property type="entry name" value="GreA transcript cleavage protein, N-terminal domain"/>
    <property type="match status" value="1"/>
</dbReference>
<dbReference type="PANTHER" id="PTHR30437:SF4">
    <property type="entry name" value="TRANSCRIPTION ELONGATION FACTOR GREA"/>
    <property type="match status" value="1"/>
</dbReference>
<dbReference type="NCBIfam" id="TIGR01462">
    <property type="entry name" value="greA"/>
    <property type="match status" value="1"/>
</dbReference>
<gene>
    <name evidence="8" type="primary">greA</name>
    <name evidence="12" type="ORF">SAMN04488094_111132</name>
</gene>
<evidence type="ECO:0000256" key="2">
    <source>
        <dbReference type="ARBA" id="ARBA00013729"/>
    </source>
</evidence>
<evidence type="ECO:0000259" key="10">
    <source>
        <dbReference type="Pfam" id="PF01272"/>
    </source>
</evidence>
<organism evidence="12 13">
    <name type="scientific">Tropicimonas isoalkanivorans</name>
    <dbReference type="NCBI Taxonomy" id="441112"/>
    <lineage>
        <taxon>Bacteria</taxon>
        <taxon>Pseudomonadati</taxon>
        <taxon>Pseudomonadota</taxon>
        <taxon>Alphaproteobacteria</taxon>
        <taxon>Rhodobacterales</taxon>
        <taxon>Roseobacteraceae</taxon>
        <taxon>Tropicimonas</taxon>
    </lineage>
</organism>
<dbReference type="Pfam" id="PF01272">
    <property type="entry name" value="GreA_GreB"/>
    <property type="match status" value="1"/>
</dbReference>
<keyword evidence="5 8" id="KW-0804">Transcription</keyword>
<dbReference type="PROSITE" id="PS00829">
    <property type="entry name" value="GREAB_1"/>
    <property type="match status" value="1"/>
</dbReference>
<dbReference type="AlphaFoldDB" id="A0A1I1N5P4"/>
<dbReference type="NCBIfam" id="NF001264">
    <property type="entry name" value="PRK00226.1-5"/>
    <property type="match status" value="1"/>
</dbReference>
<evidence type="ECO:0000256" key="1">
    <source>
        <dbReference type="ARBA" id="ARBA00008213"/>
    </source>
</evidence>
<dbReference type="EMBL" id="FOLG01000011">
    <property type="protein sequence ID" value="SFC92656.1"/>
    <property type="molecule type" value="Genomic_DNA"/>
</dbReference>
<dbReference type="PANTHER" id="PTHR30437">
    <property type="entry name" value="TRANSCRIPTION ELONGATION FACTOR GREA"/>
    <property type="match status" value="1"/>
</dbReference>
<dbReference type="GO" id="GO:0003677">
    <property type="term" value="F:DNA binding"/>
    <property type="evidence" value="ECO:0007669"/>
    <property type="project" value="UniProtKB-UniRule"/>
</dbReference>
<evidence type="ECO:0000259" key="11">
    <source>
        <dbReference type="Pfam" id="PF03449"/>
    </source>
</evidence>
<feature type="domain" description="Transcription elongation factor GreA/GreB N-terminal" evidence="11">
    <location>
        <begin position="51"/>
        <end position="121"/>
    </location>
</feature>
<dbReference type="GO" id="GO:0006354">
    <property type="term" value="P:DNA-templated transcription elongation"/>
    <property type="evidence" value="ECO:0007669"/>
    <property type="project" value="TreeGrafter"/>
</dbReference>
<evidence type="ECO:0000256" key="9">
    <source>
        <dbReference type="RuleBase" id="RU000556"/>
    </source>
</evidence>
<evidence type="ECO:0000313" key="12">
    <source>
        <dbReference type="EMBL" id="SFC92656.1"/>
    </source>
</evidence>
<keyword evidence="13" id="KW-1185">Reference proteome</keyword>
<dbReference type="InterPro" id="IPR028624">
    <property type="entry name" value="Tscrpt_elong_fac_GreA/B"/>
</dbReference>
<keyword evidence="3 8" id="KW-0805">Transcription regulation</keyword>
<dbReference type="InterPro" id="IPR001437">
    <property type="entry name" value="Tscrpt_elong_fac_GreA/B_C"/>
</dbReference>
<dbReference type="GO" id="GO:0032784">
    <property type="term" value="P:regulation of DNA-templated transcription elongation"/>
    <property type="evidence" value="ECO:0007669"/>
    <property type="project" value="UniProtKB-UniRule"/>
</dbReference>
<dbReference type="FunFam" id="3.10.50.30:FF:000001">
    <property type="entry name" value="Transcription elongation factor GreA"/>
    <property type="match status" value="1"/>
</dbReference>
<dbReference type="InterPro" id="IPR036805">
    <property type="entry name" value="Tscrpt_elong_fac_GreA/B_N_sf"/>
</dbReference>
<keyword evidence="4 8" id="KW-0238">DNA-binding</keyword>
<name>A0A1I1N5P4_9RHOB</name>
<protein>
    <recommendedName>
        <fullName evidence="2 8">Transcription elongation factor GreA</fullName>
    </recommendedName>
    <alternativeName>
        <fullName evidence="7 8">Transcript cleavage factor GreA</fullName>
    </alternativeName>
</protein>
<dbReference type="InterPro" id="IPR006359">
    <property type="entry name" value="Tscrpt_elong_fac_GreA"/>
</dbReference>
<dbReference type="InterPro" id="IPR023459">
    <property type="entry name" value="Tscrpt_elong_fac_GreA/B_fam"/>
</dbReference>
<dbReference type="Gene3D" id="1.10.287.180">
    <property type="entry name" value="Transcription elongation factor, GreA/GreB, N-terminal domain"/>
    <property type="match status" value="1"/>
</dbReference>
<comment type="similarity">
    <text evidence="1 8 9">Belongs to the GreA/GreB family.</text>
</comment>
<comment type="function">
    <text evidence="6 8 9">Necessary for efficient RNA polymerase transcription elongation past template-encoded arresting sites. The arresting sites in DNA have the property of trapping a certain fraction of elongating RNA polymerases that pass through, resulting in locked ternary complexes. Cleavage of the nascent transcript by cleavage factors such as GreA or GreB allows the resumption of elongation from the new 3'terminus. GreA releases sequences of 2 to 3 nucleotides.</text>
</comment>
<accession>A0A1I1N5P4</accession>
<reference evidence="12 13" key="1">
    <citation type="submission" date="2016-10" db="EMBL/GenBank/DDBJ databases">
        <authorList>
            <person name="de Groot N.N."/>
        </authorList>
    </citation>
    <scope>NUCLEOTIDE SEQUENCE [LARGE SCALE GENOMIC DNA]</scope>
    <source>
        <strain evidence="12 13">DSM 19548</strain>
    </source>
</reference>
<dbReference type="InterPro" id="IPR036953">
    <property type="entry name" value="GreA/GreB_C_sf"/>
</dbReference>
<keyword evidence="12" id="KW-0251">Elongation factor</keyword>
<evidence type="ECO:0000256" key="5">
    <source>
        <dbReference type="ARBA" id="ARBA00023163"/>
    </source>
</evidence>
<feature type="domain" description="Transcription elongation factor GreA/GreB C-terminal" evidence="10">
    <location>
        <begin position="130"/>
        <end position="202"/>
    </location>
</feature>
<dbReference type="InterPro" id="IPR022691">
    <property type="entry name" value="Tscrpt_elong_fac_GreA/B_N"/>
</dbReference>
<evidence type="ECO:0000313" key="13">
    <source>
        <dbReference type="Proteomes" id="UP000198728"/>
    </source>
</evidence>
<proteinExistence type="inferred from homology"/>
<dbReference type="Pfam" id="PF03449">
    <property type="entry name" value="GreA_GreB_N"/>
    <property type="match status" value="1"/>
</dbReference>
<dbReference type="NCBIfam" id="NF001263">
    <property type="entry name" value="PRK00226.1-4"/>
    <property type="match status" value="1"/>
</dbReference>
<evidence type="ECO:0000256" key="7">
    <source>
        <dbReference type="ARBA" id="ARBA00030776"/>
    </source>
</evidence>
<dbReference type="STRING" id="441112.SAMN04488094_111132"/>
<dbReference type="FunFam" id="1.10.287.180:FF:000001">
    <property type="entry name" value="Transcription elongation factor GreA"/>
    <property type="match status" value="1"/>
</dbReference>
<evidence type="ECO:0000256" key="4">
    <source>
        <dbReference type="ARBA" id="ARBA00023125"/>
    </source>
</evidence>